<dbReference type="SUPFAM" id="SSF55729">
    <property type="entry name" value="Acyl-CoA N-acyltransferases (Nat)"/>
    <property type="match status" value="2"/>
</dbReference>
<dbReference type="Pfam" id="PF13508">
    <property type="entry name" value="Acetyltransf_7"/>
    <property type="match status" value="1"/>
</dbReference>
<dbReference type="Pfam" id="PF13302">
    <property type="entry name" value="Acetyltransf_3"/>
    <property type="match status" value="1"/>
</dbReference>
<dbReference type="FunFam" id="3.40.630.30:FF:000047">
    <property type="entry name" value="Acetyltransferase, GNAT family"/>
    <property type="match status" value="1"/>
</dbReference>
<gene>
    <name evidence="2" type="ORF">C6569_13960</name>
</gene>
<evidence type="ECO:0000259" key="1">
    <source>
        <dbReference type="PROSITE" id="PS51186"/>
    </source>
</evidence>
<evidence type="ECO:0000313" key="3">
    <source>
        <dbReference type="Proteomes" id="UP000237889"/>
    </source>
</evidence>
<dbReference type="InterPro" id="IPR016181">
    <property type="entry name" value="Acyl_CoA_acyltransferase"/>
</dbReference>
<dbReference type="InterPro" id="IPR051908">
    <property type="entry name" value="Ribosomal_N-acetyltransferase"/>
</dbReference>
<dbReference type="Gene3D" id="3.40.630.30">
    <property type="match status" value="2"/>
</dbReference>
<dbReference type="GO" id="GO:0008999">
    <property type="term" value="F:protein-N-terminal-alanine acetyltransferase activity"/>
    <property type="evidence" value="ECO:0007669"/>
    <property type="project" value="TreeGrafter"/>
</dbReference>
<dbReference type="Proteomes" id="UP000237889">
    <property type="component" value="Chromosome"/>
</dbReference>
<name>A0A2S0NDG6_9HYPH</name>
<feature type="domain" description="N-acetyltransferase" evidence="1">
    <location>
        <begin position="28"/>
        <end position="196"/>
    </location>
</feature>
<dbReference type="OrthoDB" id="5295305at2"/>
<protein>
    <submittedName>
        <fullName evidence="2">N-acetyltransferase</fullName>
    </submittedName>
</protein>
<dbReference type="AlphaFoldDB" id="A0A2S0NDG6"/>
<dbReference type="RefSeq" id="WP_106749427.1">
    <property type="nucleotide sequence ID" value="NZ_CP027668.1"/>
</dbReference>
<evidence type="ECO:0000313" key="2">
    <source>
        <dbReference type="EMBL" id="AVO46086.1"/>
    </source>
</evidence>
<dbReference type="KEGG" id="phr:C6569_13960"/>
<keyword evidence="3" id="KW-1185">Reference proteome</keyword>
<reference evidence="2 3" key="1">
    <citation type="submission" date="2018-03" db="EMBL/GenBank/DDBJ databases">
        <title>Genome sequencing of Phreatobacter sp.</title>
        <authorList>
            <person name="Kim S.-J."/>
            <person name="Heo J."/>
            <person name="Kwon S.-W."/>
        </authorList>
    </citation>
    <scope>NUCLEOTIDE SEQUENCE [LARGE SCALE GENOMIC DNA]</scope>
    <source>
        <strain evidence="2 3">S-12</strain>
    </source>
</reference>
<proteinExistence type="predicted"/>
<sequence>MSAPEFGFAVDTTPAPRPTHVVLEGRHCRLRPLDPARDTDGLYALSHGPEAAWQWAYLFSGPYADKADFAAHVAKIAAGTTDPVYWAIADRDDRAIGWLSLMRIDTTHRVIEVGSILYTPALQRTPAATEAQFLLMRHVFETLGYRRYEWKCNDLNAPSKKAAVRFGFTFEGLFRQHMIAKGANRDTAWYSMLDCEWPQRRLAFTRWLSPDNFDAEGRQKVSLAVMNATRAEEGGLALRRATLRDVPAITALKEAAYLPNETTTGSVSFPRMVDYAESIATQEIWVAEDGDGLSACAVIEMGEEPVIVSLAVHPRHHGKRYGAAILNFSERRLRDLGASFITLYTNSRLTQRIEWYARQGFARTFVKEMEDRKVQYMRKDYA</sequence>
<dbReference type="InterPro" id="IPR000182">
    <property type="entry name" value="GNAT_dom"/>
</dbReference>
<dbReference type="PANTHER" id="PTHR43441:SF2">
    <property type="entry name" value="FAMILY ACETYLTRANSFERASE, PUTATIVE (AFU_ORTHOLOGUE AFUA_7G00850)-RELATED"/>
    <property type="match status" value="1"/>
</dbReference>
<accession>A0A2S0NDG6</accession>
<feature type="domain" description="N-acetyltransferase" evidence="1">
    <location>
        <begin position="236"/>
        <end position="382"/>
    </location>
</feature>
<dbReference type="CDD" id="cd04301">
    <property type="entry name" value="NAT_SF"/>
    <property type="match status" value="1"/>
</dbReference>
<dbReference type="PROSITE" id="PS51186">
    <property type="entry name" value="GNAT"/>
    <property type="match status" value="2"/>
</dbReference>
<dbReference type="GO" id="GO:1990189">
    <property type="term" value="F:protein N-terminal-serine acetyltransferase activity"/>
    <property type="evidence" value="ECO:0007669"/>
    <property type="project" value="TreeGrafter"/>
</dbReference>
<organism evidence="2 3">
    <name type="scientific">Phreatobacter cathodiphilus</name>
    <dbReference type="NCBI Taxonomy" id="1868589"/>
    <lineage>
        <taxon>Bacteria</taxon>
        <taxon>Pseudomonadati</taxon>
        <taxon>Pseudomonadota</taxon>
        <taxon>Alphaproteobacteria</taxon>
        <taxon>Hyphomicrobiales</taxon>
        <taxon>Phreatobacteraceae</taxon>
        <taxon>Phreatobacter</taxon>
    </lineage>
</organism>
<dbReference type="EMBL" id="CP027668">
    <property type="protein sequence ID" value="AVO46086.1"/>
    <property type="molecule type" value="Genomic_DNA"/>
</dbReference>
<keyword evidence="2" id="KW-0808">Transferase</keyword>
<dbReference type="PANTHER" id="PTHR43441">
    <property type="entry name" value="RIBOSOMAL-PROTEIN-SERINE ACETYLTRANSFERASE"/>
    <property type="match status" value="1"/>
</dbReference>